<dbReference type="PROSITE" id="PS50835">
    <property type="entry name" value="IG_LIKE"/>
    <property type="match status" value="3"/>
</dbReference>
<evidence type="ECO:0000313" key="5">
    <source>
        <dbReference type="Proteomes" id="UP000719412"/>
    </source>
</evidence>
<accession>A0A8J6H846</accession>
<sequence length="838" mass="92928">MITIYIRIAAAHNSRTLCPQAGQLLLAAGTVRSWLGCGYESDGRDTVTRCAGNWVIAGVGNLGYDISTNNVLKPLADTMAHTLAVAVFFCGDRGRAVHPKLHTGLLQWFEPLIMLEARGRNPPAICEEVIVRRNYKNRRIDIRTTPSTVAKRLARHFTFGRSRVLTPVPPDQVWVFSEVSPHHHIVVCLISQIRRMLGQYQPLSTYHLPSAPILTVPIQNLPLFPFHHLAYQDLCGPPAFSPFSFLDNTTRIQHNIHGRPIRPGIRTLLTSRWCRKSVALPSTTLPSAPERHTHTSMARRRFLPWKKILPLRVEESLFVLTPEIDDDDRDEVQQRSCLKPYLLITDAQNYPGLNDLDMPPEGKPPTFVTPGQTYRIATGSTVVLPCRITPSGSYVLAWKRGIAVLTAGPVKVTPDPRVRLLPSPVSSSSLPGIPELSGGGYSLELKDVRPQDAGDYACQMGTMEPREIIHTLEILVPPRIHYVSHTGPLEVLQGATVKMECRASGNPVPTVAWTRKNNVLPSGERSVSGLSLVIQHADRHSAGQYQCSADNGVGQPDTRHITLNVLYGPEVETERATVHTGIGLEAQLVCIVHAEPAPQVLWFKDTAQLGTTEQHAAHARGNRYTLVIRNVTSADFGNYSCVASNSHGKGRGQLTLTGTAGLAVFDSPPLGTEKDTYNISWSVNSHAAITEYRLFYRQQPHHHHGHHQEMYNNTKMVYRNDWNSVVLPGAGVTNMQMPLPPPYPGVTRQRMWYTIRSLHSSTTYEARVQARNQHGWNKLSPIFHFTTRSIDMENMVEPSAQPAVYGVSQQGMAPFSSGVRDQVTSAISLILVLVVELF</sequence>
<dbReference type="GO" id="GO:0007156">
    <property type="term" value="P:homophilic cell adhesion via plasma membrane adhesion molecules"/>
    <property type="evidence" value="ECO:0007669"/>
    <property type="project" value="TreeGrafter"/>
</dbReference>
<reference evidence="4" key="2">
    <citation type="submission" date="2021-08" db="EMBL/GenBank/DDBJ databases">
        <authorList>
            <person name="Eriksson T."/>
        </authorList>
    </citation>
    <scope>NUCLEOTIDE SEQUENCE</scope>
    <source>
        <strain evidence="4">Stoneville</strain>
        <tissue evidence="4">Whole head</tissue>
    </source>
</reference>
<dbReference type="GO" id="GO:0008046">
    <property type="term" value="F:axon guidance receptor activity"/>
    <property type="evidence" value="ECO:0007669"/>
    <property type="project" value="TreeGrafter"/>
</dbReference>
<dbReference type="FunFam" id="2.60.40.10:FF:000877">
    <property type="entry name" value="CLUMA_CG002357, isoform A"/>
    <property type="match status" value="1"/>
</dbReference>
<dbReference type="InterPro" id="IPR007110">
    <property type="entry name" value="Ig-like_dom"/>
</dbReference>
<evidence type="ECO:0000313" key="4">
    <source>
        <dbReference type="EMBL" id="KAH0809773.1"/>
    </source>
</evidence>
<dbReference type="Gene3D" id="2.60.40.10">
    <property type="entry name" value="Immunoglobulins"/>
    <property type="match status" value="4"/>
</dbReference>
<dbReference type="SMART" id="SM00408">
    <property type="entry name" value="IGc2"/>
    <property type="match status" value="3"/>
</dbReference>
<feature type="domain" description="Ig-like" evidence="3">
    <location>
        <begin position="478"/>
        <end position="562"/>
    </location>
</feature>
<dbReference type="InterPro" id="IPR036179">
    <property type="entry name" value="Ig-like_dom_sf"/>
</dbReference>
<dbReference type="Pfam" id="PF13927">
    <property type="entry name" value="Ig_3"/>
    <property type="match status" value="1"/>
</dbReference>
<dbReference type="GO" id="GO:0030424">
    <property type="term" value="C:axon"/>
    <property type="evidence" value="ECO:0007669"/>
    <property type="project" value="TreeGrafter"/>
</dbReference>
<dbReference type="InterPro" id="IPR013098">
    <property type="entry name" value="Ig_I-set"/>
</dbReference>
<dbReference type="InterPro" id="IPR013783">
    <property type="entry name" value="Ig-like_fold"/>
</dbReference>
<dbReference type="GO" id="GO:0050808">
    <property type="term" value="P:synapse organization"/>
    <property type="evidence" value="ECO:0007669"/>
    <property type="project" value="TreeGrafter"/>
</dbReference>
<dbReference type="SMART" id="SM00406">
    <property type="entry name" value="IGv"/>
    <property type="match status" value="2"/>
</dbReference>
<keyword evidence="1" id="KW-0677">Repeat</keyword>
<dbReference type="Pfam" id="PF07679">
    <property type="entry name" value="I-set"/>
    <property type="match status" value="1"/>
</dbReference>
<dbReference type="InterPro" id="IPR050958">
    <property type="entry name" value="Cell_Adh-Cytoskel_Orgn"/>
</dbReference>
<dbReference type="FunFam" id="2.60.40.10:FF:002536">
    <property type="entry name" value="Limbic system-associated membrane protein"/>
    <property type="match status" value="1"/>
</dbReference>
<name>A0A8J6H846_TENMO</name>
<feature type="domain" description="Ig-like" evidence="3">
    <location>
        <begin position="364"/>
        <end position="469"/>
    </location>
</feature>
<dbReference type="InterPro" id="IPR003961">
    <property type="entry name" value="FN3_dom"/>
</dbReference>
<gene>
    <name evidence="4" type="ORF">GEV33_013018</name>
</gene>
<dbReference type="GO" id="GO:0005886">
    <property type="term" value="C:plasma membrane"/>
    <property type="evidence" value="ECO:0007669"/>
    <property type="project" value="TreeGrafter"/>
</dbReference>
<evidence type="ECO:0000259" key="3">
    <source>
        <dbReference type="PROSITE" id="PS50835"/>
    </source>
</evidence>
<reference evidence="4" key="1">
    <citation type="journal article" date="2020" name="J Insects Food Feed">
        <title>The yellow mealworm (Tenebrio molitor) genome: a resource for the emerging insects as food and feed industry.</title>
        <authorList>
            <person name="Eriksson T."/>
            <person name="Andere A."/>
            <person name="Kelstrup H."/>
            <person name="Emery V."/>
            <person name="Picard C."/>
        </authorList>
    </citation>
    <scope>NUCLEOTIDE SEQUENCE</scope>
    <source>
        <strain evidence="4">Stoneville</strain>
        <tissue evidence="4">Whole head</tissue>
    </source>
</reference>
<comment type="caution">
    <text evidence="4">The sequence shown here is derived from an EMBL/GenBank/DDBJ whole genome shotgun (WGS) entry which is preliminary data.</text>
</comment>
<dbReference type="EMBL" id="JABDTM020027922">
    <property type="protein sequence ID" value="KAH0809773.1"/>
    <property type="molecule type" value="Genomic_DNA"/>
</dbReference>
<protein>
    <recommendedName>
        <fullName evidence="3">Ig-like domain-containing protein</fullName>
    </recommendedName>
</protein>
<dbReference type="PANTHER" id="PTHR45080:SF5">
    <property type="entry name" value="PROTEIN TURTLE-LIKE PROTEIN"/>
    <property type="match status" value="1"/>
</dbReference>
<dbReference type="Proteomes" id="UP000719412">
    <property type="component" value="Unassembled WGS sequence"/>
</dbReference>
<keyword evidence="5" id="KW-1185">Reference proteome</keyword>
<evidence type="ECO:0000256" key="1">
    <source>
        <dbReference type="ARBA" id="ARBA00022737"/>
    </source>
</evidence>
<dbReference type="PANTHER" id="PTHR45080">
    <property type="entry name" value="CONTACTIN 5"/>
    <property type="match status" value="1"/>
</dbReference>
<dbReference type="FunFam" id="2.60.40.10:FF:001233">
    <property type="entry name" value="Uncharacterized protein, isoform B"/>
    <property type="match status" value="1"/>
</dbReference>
<dbReference type="GO" id="GO:0043025">
    <property type="term" value="C:neuronal cell body"/>
    <property type="evidence" value="ECO:0007669"/>
    <property type="project" value="TreeGrafter"/>
</dbReference>
<dbReference type="InterPro" id="IPR003599">
    <property type="entry name" value="Ig_sub"/>
</dbReference>
<organism evidence="4 5">
    <name type="scientific">Tenebrio molitor</name>
    <name type="common">Yellow mealworm beetle</name>
    <dbReference type="NCBI Taxonomy" id="7067"/>
    <lineage>
        <taxon>Eukaryota</taxon>
        <taxon>Metazoa</taxon>
        <taxon>Ecdysozoa</taxon>
        <taxon>Arthropoda</taxon>
        <taxon>Hexapoda</taxon>
        <taxon>Insecta</taxon>
        <taxon>Pterygota</taxon>
        <taxon>Neoptera</taxon>
        <taxon>Endopterygota</taxon>
        <taxon>Coleoptera</taxon>
        <taxon>Polyphaga</taxon>
        <taxon>Cucujiformia</taxon>
        <taxon>Tenebrionidae</taxon>
        <taxon>Tenebrio</taxon>
    </lineage>
</organism>
<dbReference type="SUPFAM" id="SSF48726">
    <property type="entry name" value="Immunoglobulin"/>
    <property type="match status" value="3"/>
</dbReference>
<dbReference type="InterPro" id="IPR013106">
    <property type="entry name" value="Ig_V-set"/>
</dbReference>
<keyword evidence="2" id="KW-0393">Immunoglobulin domain</keyword>
<dbReference type="AlphaFoldDB" id="A0A8J6H846"/>
<evidence type="ECO:0000256" key="2">
    <source>
        <dbReference type="ARBA" id="ARBA00023319"/>
    </source>
</evidence>
<dbReference type="SUPFAM" id="SSF49265">
    <property type="entry name" value="Fibronectin type III"/>
    <property type="match status" value="1"/>
</dbReference>
<dbReference type="InterPro" id="IPR036116">
    <property type="entry name" value="FN3_sf"/>
</dbReference>
<dbReference type="InterPro" id="IPR003598">
    <property type="entry name" value="Ig_sub2"/>
</dbReference>
<dbReference type="Pfam" id="PF00041">
    <property type="entry name" value="fn3"/>
    <property type="match status" value="1"/>
</dbReference>
<dbReference type="CDD" id="cd00063">
    <property type="entry name" value="FN3"/>
    <property type="match status" value="1"/>
</dbReference>
<feature type="domain" description="Ig-like" evidence="3">
    <location>
        <begin position="569"/>
        <end position="657"/>
    </location>
</feature>
<proteinExistence type="predicted"/>
<dbReference type="SMART" id="SM00409">
    <property type="entry name" value="IG"/>
    <property type="match status" value="3"/>
</dbReference>
<dbReference type="CDD" id="cd00096">
    <property type="entry name" value="Ig"/>
    <property type="match status" value="1"/>
</dbReference>